<sequence>MPDKPDMTAIAKAVAETPRRDNSAYHEAMARARQAFEEAERALGGAVTFRTKAKQKKNGNYVVKWVFERDR</sequence>
<dbReference type="RefSeq" id="WP_145637914.1">
    <property type="nucleotide sequence ID" value="NZ_VIWP01000003.1"/>
</dbReference>
<comment type="caution">
    <text evidence="1">The sequence shown here is derived from an EMBL/GenBank/DDBJ whole genome shotgun (WGS) entry which is preliminary data.</text>
</comment>
<protein>
    <submittedName>
        <fullName evidence="1">Uncharacterized protein</fullName>
    </submittedName>
</protein>
<evidence type="ECO:0000313" key="2">
    <source>
        <dbReference type="Proteomes" id="UP000320653"/>
    </source>
</evidence>
<dbReference type="Proteomes" id="UP000320653">
    <property type="component" value="Unassembled WGS sequence"/>
</dbReference>
<name>A0A561QXJ8_9HYPH</name>
<organism evidence="1 2">
    <name type="scientific">Neorhizobium alkalisoli</name>
    <dbReference type="NCBI Taxonomy" id="528178"/>
    <lineage>
        <taxon>Bacteria</taxon>
        <taxon>Pseudomonadati</taxon>
        <taxon>Pseudomonadota</taxon>
        <taxon>Alphaproteobacteria</taxon>
        <taxon>Hyphomicrobiales</taxon>
        <taxon>Rhizobiaceae</taxon>
        <taxon>Rhizobium/Agrobacterium group</taxon>
        <taxon>Neorhizobium</taxon>
    </lineage>
</organism>
<accession>A0A561QXJ8</accession>
<dbReference type="EMBL" id="VIWP01000003">
    <property type="protein sequence ID" value="TWF55049.1"/>
    <property type="molecule type" value="Genomic_DNA"/>
</dbReference>
<proteinExistence type="predicted"/>
<dbReference type="AlphaFoldDB" id="A0A561QXJ8"/>
<reference evidence="1 2" key="1">
    <citation type="submission" date="2019-06" db="EMBL/GenBank/DDBJ databases">
        <title>Sorghum-associated microbial communities from plants grown in Nebraska, USA.</title>
        <authorList>
            <person name="Schachtman D."/>
        </authorList>
    </citation>
    <scope>NUCLEOTIDE SEQUENCE [LARGE SCALE GENOMIC DNA]</scope>
    <source>
        <strain evidence="1 2">1225</strain>
    </source>
</reference>
<evidence type="ECO:0000313" key="1">
    <source>
        <dbReference type="EMBL" id="TWF55049.1"/>
    </source>
</evidence>
<gene>
    <name evidence="1" type="ORF">FHW37_103923</name>
</gene>
<keyword evidence="2" id="KW-1185">Reference proteome</keyword>